<sequence>MFSLNGIVYASEKIENIQIVSAKPLDDMMMILTFSTGEQRLFDATILTGPVFTPLSDEHIFKNCKVVDGVVTWLDEEIDCAPEYMYTNSYEYPSLKSAI</sequence>
<dbReference type="InterPro" id="IPR036782">
    <property type="entry name" value="NE0471-like_N"/>
</dbReference>
<accession>A0A174G9E8</accession>
<dbReference type="Pfam" id="PF10387">
    <property type="entry name" value="DUF2442"/>
    <property type="match status" value="1"/>
</dbReference>
<proteinExistence type="predicted"/>
<reference evidence="1 2" key="1">
    <citation type="submission" date="2015-09" db="EMBL/GenBank/DDBJ databases">
        <authorList>
            <consortium name="Pathogen Informatics"/>
        </authorList>
    </citation>
    <scope>NUCLEOTIDE SEQUENCE [LARGE SCALE GENOMIC DNA]</scope>
    <source>
        <strain evidence="1 2">2789STDY5834861</strain>
    </source>
</reference>
<gene>
    <name evidence="1" type="ORF">ERS852476_03281</name>
</gene>
<dbReference type="RefSeq" id="WP_055058752.1">
    <property type="nucleotide sequence ID" value="NZ_CYZP01000040.1"/>
</dbReference>
<dbReference type="EMBL" id="CYZP01000040">
    <property type="protein sequence ID" value="CUO57479.1"/>
    <property type="molecule type" value="Genomic_DNA"/>
</dbReference>
<dbReference type="AlphaFoldDB" id="A0A174G9E8"/>
<evidence type="ECO:0000313" key="1">
    <source>
        <dbReference type="EMBL" id="CUO57479.1"/>
    </source>
</evidence>
<organism evidence="1 2">
    <name type="scientific">Blautia obeum</name>
    <dbReference type="NCBI Taxonomy" id="40520"/>
    <lineage>
        <taxon>Bacteria</taxon>
        <taxon>Bacillati</taxon>
        <taxon>Bacillota</taxon>
        <taxon>Clostridia</taxon>
        <taxon>Lachnospirales</taxon>
        <taxon>Lachnospiraceae</taxon>
        <taxon>Blautia</taxon>
    </lineage>
</organism>
<dbReference type="SUPFAM" id="SSF143880">
    <property type="entry name" value="NE0471 N-terminal domain-like"/>
    <property type="match status" value="1"/>
</dbReference>
<dbReference type="InterPro" id="IPR018841">
    <property type="entry name" value="DUF2442"/>
</dbReference>
<dbReference type="Gene3D" id="3.30.2020.10">
    <property type="entry name" value="NE0471-like N-terminal domain"/>
    <property type="match status" value="1"/>
</dbReference>
<evidence type="ECO:0000313" key="2">
    <source>
        <dbReference type="Proteomes" id="UP000095645"/>
    </source>
</evidence>
<name>A0A174G9E8_9FIRM</name>
<protein>
    <submittedName>
        <fullName evidence="1">Protein of uncharacterized function (DUF2442)</fullName>
    </submittedName>
</protein>
<dbReference type="Proteomes" id="UP000095645">
    <property type="component" value="Unassembled WGS sequence"/>
</dbReference>